<dbReference type="OrthoDB" id="1654884at2759"/>
<keyword evidence="2" id="KW-0689">Ribosomal protein</keyword>
<feature type="compositionally biased region" description="Polar residues" evidence="4">
    <location>
        <begin position="37"/>
        <end position="50"/>
    </location>
</feature>
<dbReference type="SUPFAM" id="SSF53137">
    <property type="entry name" value="Translational machinery components"/>
    <property type="match status" value="1"/>
</dbReference>
<evidence type="ECO:0000256" key="4">
    <source>
        <dbReference type="SAM" id="MobiDB-lite"/>
    </source>
</evidence>
<dbReference type="AlphaFoldDB" id="A0A9W8DGH9"/>
<evidence type="ECO:0000256" key="1">
    <source>
        <dbReference type="ARBA" id="ARBA00006194"/>
    </source>
</evidence>
<dbReference type="GO" id="GO:0003735">
    <property type="term" value="F:structural constituent of ribosome"/>
    <property type="evidence" value="ECO:0007669"/>
    <property type="project" value="InterPro"/>
</dbReference>
<accession>A0A9W8DGH9</accession>
<evidence type="ECO:0000313" key="6">
    <source>
        <dbReference type="Proteomes" id="UP001150569"/>
    </source>
</evidence>
<dbReference type="GO" id="GO:1990904">
    <property type="term" value="C:ribonucleoprotein complex"/>
    <property type="evidence" value="ECO:0007669"/>
    <property type="project" value="UniProtKB-KW"/>
</dbReference>
<gene>
    <name evidence="5" type="ORF">IWQ60_012351</name>
</gene>
<dbReference type="GO" id="GO:0006412">
    <property type="term" value="P:translation"/>
    <property type="evidence" value="ECO:0007669"/>
    <property type="project" value="InterPro"/>
</dbReference>
<dbReference type="Gene3D" id="3.30.420.80">
    <property type="entry name" value="Ribosomal protein S11"/>
    <property type="match status" value="1"/>
</dbReference>
<evidence type="ECO:0000256" key="3">
    <source>
        <dbReference type="ARBA" id="ARBA00023274"/>
    </source>
</evidence>
<dbReference type="Pfam" id="PF00411">
    <property type="entry name" value="Ribosomal_S11"/>
    <property type="match status" value="1"/>
</dbReference>
<dbReference type="EMBL" id="JANBPT010001806">
    <property type="protein sequence ID" value="KAJ1905061.1"/>
    <property type="molecule type" value="Genomic_DNA"/>
</dbReference>
<keyword evidence="6" id="KW-1185">Reference proteome</keyword>
<reference evidence="5" key="1">
    <citation type="submission" date="2022-07" db="EMBL/GenBank/DDBJ databases">
        <title>Phylogenomic reconstructions and comparative analyses of Kickxellomycotina fungi.</title>
        <authorList>
            <person name="Reynolds N.K."/>
            <person name="Stajich J.E."/>
            <person name="Barry K."/>
            <person name="Grigoriev I.V."/>
            <person name="Crous P."/>
            <person name="Smith M.E."/>
        </authorList>
    </citation>
    <scope>NUCLEOTIDE SEQUENCE</scope>
    <source>
        <strain evidence="5">RSA 861</strain>
    </source>
</reference>
<organism evidence="5 6">
    <name type="scientific">Tieghemiomyces parasiticus</name>
    <dbReference type="NCBI Taxonomy" id="78921"/>
    <lineage>
        <taxon>Eukaryota</taxon>
        <taxon>Fungi</taxon>
        <taxon>Fungi incertae sedis</taxon>
        <taxon>Zoopagomycota</taxon>
        <taxon>Kickxellomycotina</taxon>
        <taxon>Dimargaritomycetes</taxon>
        <taxon>Dimargaritales</taxon>
        <taxon>Dimargaritaceae</taxon>
        <taxon>Tieghemiomyces</taxon>
    </lineage>
</organism>
<sequence length="243" mass="26846">MASLLRRFSPLALRARLNAGFNTSAMARQSDGRDSGTPPTATKSPATNAPYSPAPNDEVLPFQQTDSLRILGVPSLDALQSLNQRRQQSQTQQPLQPNQMLVQDMQAHMRGRYSMDYTNMSSEIAEIQSHVLNVHSGLNNTILTLTLPNGNVLVNTSGGSVGFKKAKRAGYEAAYQAMEQLIVRADERGVVIQNLHIKLKGFGLGRDASFKAMRALTNWRVVRITDCTPIPFNGCRPKKQRRL</sequence>
<proteinExistence type="inferred from homology"/>
<evidence type="ECO:0000313" key="5">
    <source>
        <dbReference type="EMBL" id="KAJ1905061.1"/>
    </source>
</evidence>
<evidence type="ECO:0000256" key="2">
    <source>
        <dbReference type="ARBA" id="ARBA00022980"/>
    </source>
</evidence>
<dbReference type="GO" id="GO:0005840">
    <property type="term" value="C:ribosome"/>
    <property type="evidence" value="ECO:0007669"/>
    <property type="project" value="UniProtKB-KW"/>
</dbReference>
<dbReference type="HAMAP" id="MF_01310">
    <property type="entry name" value="Ribosomal_uS11"/>
    <property type="match status" value="1"/>
</dbReference>
<protein>
    <submittedName>
        <fullName evidence="5">Uncharacterized protein</fullName>
    </submittedName>
</protein>
<dbReference type="InterPro" id="IPR001971">
    <property type="entry name" value="Ribosomal_uS11"/>
</dbReference>
<dbReference type="Proteomes" id="UP001150569">
    <property type="component" value="Unassembled WGS sequence"/>
</dbReference>
<feature type="region of interest" description="Disordered" evidence="4">
    <location>
        <begin position="24"/>
        <end position="59"/>
    </location>
</feature>
<comment type="similarity">
    <text evidence="1">Belongs to the universal ribosomal protein uS11 family.</text>
</comment>
<dbReference type="InterPro" id="IPR036967">
    <property type="entry name" value="Ribosomal_uS11_sf"/>
</dbReference>
<keyword evidence="3" id="KW-0687">Ribonucleoprotein</keyword>
<comment type="caution">
    <text evidence="5">The sequence shown here is derived from an EMBL/GenBank/DDBJ whole genome shotgun (WGS) entry which is preliminary data.</text>
</comment>
<name>A0A9W8DGH9_9FUNG</name>
<dbReference type="PANTHER" id="PTHR11759">
    <property type="entry name" value="40S RIBOSOMAL PROTEIN S14/30S RIBOSOMAL PROTEIN S11"/>
    <property type="match status" value="1"/>
</dbReference>